<protein>
    <submittedName>
        <fullName evidence="2">Uncharacterized protein</fullName>
    </submittedName>
</protein>
<name>A0A0C9WH26_9AGAR</name>
<keyword evidence="3" id="KW-1185">Reference proteome</keyword>
<feature type="compositionally biased region" description="Polar residues" evidence="1">
    <location>
        <begin position="42"/>
        <end position="59"/>
    </location>
</feature>
<gene>
    <name evidence="2" type="ORF">K443DRAFT_544416</name>
</gene>
<organism evidence="2 3">
    <name type="scientific">Laccaria amethystina LaAM-08-1</name>
    <dbReference type="NCBI Taxonomy" id="1095629"/>
    <lineage>
        <taxon>Eukaryota</taxon>
        <taxon>Fungi</taxon>
        <taxon>Dikarya</taxon>
        <taxon>Basidiomycota</taxon>
        <taxon>Agaricomycotina</taxon>
        <taxon>Agaricomycetes</taxon>
        <taxon>Agaricomycetidae</taxon>
        <taxon>Agaricales</taxon>
        <taxon>Agaricineae</taxon>
        <taxon>Hydnangiaceae</taxon>
        <taxon>Laccaria</taxon>
    </lineage>
</organism>
<evidence type="ECO:0000313" key="3">
    <source>
        <dbReference type="Proteomes" id="UP000054477"/>
    </source>
</evidence>
<evidence type="ECO:0000256" key="1">
    <source>
        <dbReference type="SAM" id="MobiDB-lite"/>
    </source>
</evidence>
<reference evidence="3" key="2">
    <citation type="submission" date="2015-01" db="EMBL/GenBank/DDBJ databases">
        <title>Evolutionary Origins and Diversification of the Mycorrhizal Mutualists.</title>
        <authorList>
            <consortium name="DOE Joint Genome Institute"/>
            <consortium name="Mycorrhizal Genomics Consortium"/>
            <person name="Kohler A."/>
            <person name="Kuo A."/>
            <person name="Nagy L.G."/>
            <person name="Floudas D."/>
            <person name="Copeland A."/>
            <person name="Barry K.W."/>
            <person name="Cichocki N."/>
            <person name="Veneault-Fourrey C."/>
            <person name="LaButti K."/>
            <person name="Lindquist E.A."/>
            <person name="Lipzen A."/>
            <person name="Lundell T."/>
            <person name="Morin E."/>
            <person name="Murat C."/>
            <person name="Riley R."/>
            <person name="Ohm R."/>
            <person name="Sun H."/>
            <person name="Tunlid A."/>
            <person name="Henrissat B."/>
            <person name="Grigoriev I.V."/>
            <person name="Hibbett D.S."/>
            <person name="Martin F."/>
        </authorList>
    </citation>
    <scope>NUCLEOTIDE SEQUENCE [LARGE SCALE GENOMIC DNA]</scope>
    <source>
        <strain evidence="3">LaAM-08-1</strain>
    </source>
</reference>
<sequence>MTIYWSEFNECSQFPRLPPYKSASRPDMVMVKKERERRDKFQQSCRNKGTKWTSGTLYA</sequence>
<dbReference type="Proteomes" id="UP000054477">
    <property type="component" value="Unassembled WGS sequence"/>
</dbReference>
<dbReference type="EMBL" id="KN839182">
    <property type="protein sequence ID" value="KIJ90459.1"/>
    <property type="molecule type" value="Genomic_DNA"/>
</dbReference>
<feature type="region of interest" description="Disordered" evidence="1">
    <location>
        <begin position="35"/>
        <end position="59"/>
    </location>
</feature>
<evidence type="ECO:0000313" key="2">
    <source>
        <dbReference type="EMBL" id="KIJ90459.1"/>
    </source>
</evidence>
<proteinExistence type="predicted"/>
<reference evidence="2 3" key="1">
    <citation type="submission" date="2014-04" db="EMBL/GenBank/DDBJ databases">
        <authorList>
            <consortium name="DOE Joint Genome Institute"/>
            <person name="Kuo A."/>
            <person name="Kohler A."/>
            <person name="Nagy L.G."/>
            <person name="Floudas D."/>
            <person name="Copeland A."/>
            <person name="Barry K.W."/>
            <person name="Cichocki N."/>
            <person name="Veneault-Fourrey C."/>
            <person name="LaButti K."/>
            <person name="Lindquist E.A."/>
            <person name="Lipzen A."/>
            <person name="Lundell T."/>
            <person name="Morin E."/>
            <person name="Murat C."/>
            <person name="Sun H."/>
            <person name="Tunlid A."/>
            <person name="Henrissat B."/>
            <person name="Grigoriev I.V."/>
            <person name="Hibbett D.S."/>
            <person name="Martin F."/>
            <person name="Nordberg H.P."/>
            <person name="Cantor M.N."/>
            <person name="Hua S.X."/>
        </authorList>
    </citation>
    <scope>NUCLEOTIDE SEQUENCE [LARGE SCALE GENOMIC DNA]</scope>
    <source>
        <strain evidence="2 3">LaAM-08-1</strain>
    </source>
</reference>
<accession>A0A0C9WH26</accession>
<dbReference type="HOGENOM" id="CLU_2961172_0_0_1"/>
<dbReference type="AlphaFoldDB" id="A0A0C9WH26"/>